<evidence type="ECO:0000313" key="3">
    <source>
        <dbReference type="Proteomes" id="UP000711995"/>
    </source>
</evidence>
<proteinExistence type="predicted"/>
<dbReference type="SUPFAM" id="SSF48371">
    <property type="entry name" value="ARM repeat"/>
    <property type="match status" value="1"/>
</dbReference>
<dbReference type="InterPro" id="IPR016024">
    <property type="entry name" value="ARM-type_fold"/>
</dbReference>
<keyword evidence="3" id="KW-1185">Reference proteome</keyword>
<gene>
    <name evidence="2" type="ORF">HCT14_02880</name>
</gene>
<comment type="caution">
    <text evidence="2">The sequence shown here is derived from an EMBL/GenBank/DDBJ whole genome shotgun (WGS) entry which is preliminary data.</text>
</comment>
<reference evidence="2 3" key="1">
    <citation type="submission" date="2020-03" db="EMBL/GenBank/DDBJ databases">
        <title>Spirochaetal bacteria isolated from arthropods constitute a novel genus Entomospira genus novum within the order Spirochaetales.</title>
        <authorList>
            <person name="Grana-Miraglia L."/>
            <person name="Sikutova S."/>
            <person name="Fingerle V."/>
            <person name="Sing A."/>
            <person name="Castillo-Ramirez S."/>
            <person name="Margos G."/>
            <person name="Rudolf I."/>
        </authorList>
    </citation>
    <scope>NUCLEOTIDE SEQUENCE [LARGE SCALE GENOMIC DNA]</scope>
    <source>
        <strain evidence="2 3">BR193</strain>
    </source>
</reference>
<sequence>MKPYFRLFLTLSIAFLSYGCLSTKSINLSAYGNLFNHERSLDVRELEAIRILKINIHRIEVRPEDIVRLQNLLQTNTLFVPIDVDKPTTDTSDLTPLGRREYEPTDKDIDTSRESPTISERESYVRSLEIQAVIRLLSRDYSRRTFLLILEQLTNPYEHVQNEVFSYIMQADITYERYIWDILQSGRLTQPVRARLIPFFLKIGDRGIIRLLILLEDNDPIIVNAVVQTLVMLYPDYDNPQLTLMVESAYYRHWAPAWLFAYEDPNAFQLAISLMDDPSPVITNATRQALLNTKSEWLLEQAELSLQQPQPFPVRQLLIEYLVRFLHPAALYYVHELLLSDEQTIRTYADRYIRNAESSYYPYLVQHLLDPLTSEDLLIALLPYSIQFQRLSMAEVLLPLLSHKNNRVADQVKTFFETSYNQSNIQKFLLQYYFDHLNPNSTTLFIMTLFASHHNTALLTPNARVDTIHHESFYFLLRNLPSTSWPSFISHIRQTPLQVYINQIYTLFEQLQIFRTISQQKNTMIKTAYTLIQQQADFNAQQMKQKNTFSNIISTNSSDVEFYALQEKRRIRDETLTQLRNLVSKSRGSEDHKYLLEYHALLQSLTRTFLTIRVEHRLFADELLSRHNISSQWLESSSILKEII</sequence>
<dbReference type="PROSITE" id="PS51257">
    <property type="entry name" value="PROKAR_LIPOPROTEIN"/>
    <property type="match status" value="1"/>
</dbReference>
<feature type="region of interest" description="Disordered" evidence="1">
    <location>
        <begin position="90"/>
        <end position="117"/>
    </location>
</feature>
<evidence type="ECO:0000256" key="1">
    <source>
        <dbReference type="SAM" id="MobiDB-lite"/>
    </source>
</evidence>
<dbReference type="Proteomes" id="UP000711995">
    <property type="component" value="Unassembled WGS sequence"/>
</dbReference>
<accession>A0A968G8F0</accession>
<organism evidence="2 3">
    <name type="scientific">Entomospira entomophila</name>
    <dbReference type="NCBI Taxonomy" id="2719988"/>
    <lineage>
        <taxon>Bacteria</taxon>
        <taxon>Pseudomonadati</taxon>
        <taxon>Spirochaetota</taxon>
        <taxon>Spirochaetia</taxon>
        <taxon>Spirochaetales</taxon>
        <taxon>Spirochaetaceae</taxon>
        <taxon>Entomospira</taxon>
    </lineage>
</organism>
<dbReference type="EMBL" id="JAATLJ010000001">
    <property type="protein sequence ID" value="NIZ40460.1"/>
    <property type="molecule type" value="Genomic_DNA"/>
</dbReference>
<evidence type="ECO:0000313" key="2">
    <source>
        <dbReference type="EMBL" id="NIZ40460.1"/>
    </source>
</evidence>
<dbReference type="AlphaFoldDB" id="A0A968G8F0"/>
<feature type="compositionally biased region" description="Basic and acidic residues" evidence="1">
    <location>
        <begin position="98"/>
        <end position="117"/>
    </location>
</feature>
<name>A0A968G8F0_9SPIO</name>
<protein>
    <submittedName>
        <fullName evidence="2">Uncharacterized protein</fullName>
    </submittedName>
</protein>
<dbReference type="RefSeq" id="WP_167700057.1">
    <property type="nucleotide sequence ID" value="NZ_CP118174.1"/>
</dbReference>